<proteinExistence type="predicted"/>
<dbReference type="EMBL" id="JAMFTQ010000002">
    <property type="protein sequence ID" value="MCP1387033.1"/>
    <property type="molecule type" value="Genomic_DNA"/>
</dbReference>
<keyword evidence="3" id="KW-1185">Reference proteome</keyword>
<sequence>MPLLLFAYFALEVLAFIGVAKLIGVGWALLAVLGLMVLGGFLASVSLRGALLSAAEGRSTIGKLAGDSALLMVAWVLCMVPGFVTSFAGLLMIFPPTRALMRRSISAQAQRSMEEFGMRAYEASPMSTMRTSYGTFTPEGQMRADAHEDHEVIDADELERWYRMDGPGDTPEGRQP</sequence>
<dbReference type="NCBIfam" id="NF008528">
    <property type="entry name" value="PRK11463.1-2"/>
    <property type="match status" value="1"/>
</dbReference>
<keyword evidence="1" id="KW-0472">Membrane</keyword>
<organism evidence="2 3">
    <name type="scientific">Corynebacterium stercoris</name>
    <dbReference type="NCBI Taxonomy" id="2943490"/>
    <lineage>
        <taxon>Bacteria</taxon>
        <taxon>Bacillati</taxon>
        <taxon>Actinomycetota</taxon>
        <taxon>Actinomycetes</taxon>
        <taxon>Mycobacteriales</taxon>
        <taxon>Corynebacteriaceae</taxon>
        <taxon>Corynebacterium</taxon>
    </lineage>
</organism>
<dbReference type="PANTHER" id="PTHR35335:SF1">
    <property type="entry name" value="UPF0716 PROTEIN FXSA"/>
    <property type="match status" value="1"/>
</dbReference>
<dbReference type="PANTHER" id="PTHR35335">
    <property type="entry name" value="UPF0716 PROTEIN FXSA"/>
    <property type="match status" value="1"/>
</dbReference>
<evidence type="ECO:0000256" key="1">
    <source>
        <dbReference type="SAM" id="Phobius"/>
    </source>
</evidence>
<feature type="transmembrane region" description="Helical" evidence="1">
    <location>
        <begin position="25"/>
        <end position="47"/>
    </location>
</feature>
<evidence type="ECO:0000313" key="2">
    <source>
        <dbReference type="EMBL" id="MCP1387033.1"/>
    </source>
</evidence>
<reference evidence="2" key="1">
    <citation type="submission" date="2022-05" db="EMBL/GenBank/DDBJ databases">
        <title>Corynebacterium sp. TA-R-1 sp. nov., isolated from human feces.</title>
        <authorList>
            <person name="Shamsuzzaman M."/>
            <person name="Dahal R.H."/>
        </authorList>
    </citation>
    <scope>NUCLEOTIDE SEQUENCE</scope>
    <source>
        <strain evidence="2">TA-R-1</strain>
    </source>
</reference>
<accession>A0ABT1G233</accession>
<comment type="caution">
    <text evidence="2">The sequence shown here is derived from an EMBL/GenBank/DDBJ whole genome shotgun (WGS) entry which is preliminary data.</text>
</comment>
<dbReference type="Pfam" id="PF04186">
    <property type="entry name" value="FxsA"/>
    <property type="match status" value="1"/>
</dbReference>
<name>A0ABT1G233_9CORY</name>
<dbReference type="InterPro" id="IPR007313">
    <property type="entry name" value="FxsA"/>
</dbReference>
<keyword evidence="1" id="KW-0812">Transmembrane</keyword>
<dbReference type="RefSeq" id="WP_253575980.1">
    <property type="nucleotide sequence ID" value="NZ_JAMFTQ010000002.1"/>
</dbReference>
<evidence type="ECO:0000313" key="3">
    <source>
        <dbReference type="Proteomes" id="UP001204000"/>
    </source>
</evidence>
<keyword evidence="1" id="KW-1133">Transmembrane helix</keyword>
<dbReference type="Proteomes" id="UP001204000">
    <property type="component" value="Unassembled WGS sequence"/>
</dbReference>
<gene>
    <name evidence="2" type="ORF">M5J20_02350</name>
</gene>
<protein>
    <submittedName>
        <fullName evidence="2">FxsA family protein</fullName>
    </submittedName>
</protein>
<feature type="transmembrane region" description="Helical" evidence="1">
    <location>
        <begin position="68"/>
        <end position="94"/>
    </location>
</feature>